<dbReference type="OrthoDB" id="1222968at2"/>
<dbReference type="Proteomes" id="UP000441754">
    <property type="component" value="Unassembled WGS sequence"/>
</dbReference>
<gene>
    <name evidence="1" type="ORF">GJJ30_10965</name>
</gene>
<keyword evidence="2" id="KW-1185">Reference proteome</keyword>
<sequence length="271" mass="27786">MRSTSQFDFSRVPVKNLTLEQAITATLDAALTALGQIGYDTTLQRLKLYDGTTVRTLLQSNDISGSSLATAVTNGDKLVSPSAIKTYIDAVAAAGTNPITDFDASGGSFPSGATLADRYRVTVAGTVQGIVLQVGDMVLPKVTSPGTSNAADWFAVQGNVDAASTSVLGLVILASLAQIQGNSGGDANKVVTVATLNSWESALGRVRKYSTSTNLTNGTVGITHNLNSSTPVVQVYDSAGPILVDWTVSSANAVNLTSSVAVSSVTVVVLA</sequence>
<protein>
    <submittedName>
        <fullName evidence="1">Uncharacterized protein</fullName>
    </submittedName>
</protein>
<organism evidence="1 2">
    <name type="scientific">Larkinella terrae</name>
    <dbReference type="NCBI Taxonomy" id="2025311"/>
    <lineage>
        <taxon>Bacteria</taxon>
        <taxon>Pseudomonadati</taxon>
        <taxon>Bacteroidota</taxon>
        <taxon>Cytophagia</taxon>
        <taxon>Cytophagales</taxon>
        <taxon>Spirosomataceae</taxon>
        <taxon>Larkinella</taxon>
    </lineage>
</organism>
<accession>A0A7K0EIZ2</accession>
<proteinExistence type="predicted"/>
<dbReference type="RefSeq" id="WP_154175201.1">
    <property type="nucleotide sequence ID" value="NZ_WJXZ01000006.1"/>
</dbReference>
<name>A0A7K0EIZ2_9BACT</name>
<evidence type="ECO:0000313" key="1">
    <source>
        <dbReference type="EMBL" id="MRS61809.1"/>
    </source>
</evidence>
<reference evidence="1 2" key="1">
    <citation type="journal article" date="2018" name="Antonie Van Leeuwenhoek">
        <title>Larkinella terrae sp. nov., isolated from soil on Jeju Island, South Korea.</title>
        <authorList>
            <person name="Ten L.N."/>
            <person name="Jeon J."/>
            <person name="Park S.J."/>
            <person name="Park S."/>
            <person name="Lee S.Y."/>
            <person name="Kim M.K."/>
            <person name="Jung H.Y."/>
        </authorList>
    </citation>
    <scope>NUCLEOTIDE SEQUENCE [LARGE SCALE GENOMIC DNA]</scope>
    <source>
        <strain evidence="1 2">KCTC 52001</strain>
    </source>
</reference>
<dbReference type="EMBL" id="WJXZ01000006">
    <property type="protein sequence ID" value="MRS61809.1"/>
    <property type="molecule type" value="Genomic_DNA"/>
</dbReference>
<dbReference type="AlphaFoldDB" id="A0A7K0EIZ2"/>
<evidence type="ECO:0000313" key="2">
    <source>
        <dbReference type="Proteomes" id="UP000441754"/>
    </source>
</evidence>
<comment type="caution">
    <text evidence="1">The sequence shown here is derived from an EMBL/GenBank/DDBJ whole genome shotgun (WGS) entry which is preliminary data.</text>
</comment>